<evidence type="ECO:0000313" key="1">
    <source>
        <dbReference type="EMBL" id="EFE49442.1"/>
    </source>
</evidence>
<comment type="caution">
    <text evidence="1">The sequence shown here is derived from an EMBL/GenBank/DDBJ whole genome shotgun (WGS) entry which is preliminary data.</text>
</comment>
<gene>
    <name evidence="1" type="ORF">NEIELOOT_01787</name>
</gene>
<feature type="non-terminal residue" evidence="1">
    <location>
        <position position="1"/>
    </location>
</feature>
<protein>
    <submittedName>
        <fullName evidence="1">Uncharacterized protein</fullName>
    </submittedName>
</protein>
<evidence type="ECO:0000313" key="2">
    <source>
        <dbReference type="Proteomes" id="UP000005536"/>
    </source>
</evidence>
<proteinExistence type="predicted"/>
<organism evidence="1 2">
    <name type="scientific">Neisseria elongata subsp. glycolytica ATCC 29315</name>
    <dbReference type="NCBI Taxonomy" id="546263"/>
    <lineage>
        <taxon>Bacteria</taxon>
        <taxon>Pseudomonadati</taxon>
        <taxon>Pseudomonadota</taxon>
        <taxon>Betaproteobacteria</taxon>
        <taxon>Neisseriales</taxon>
        <taxon>Neisseriaceae</taxon>
        <taxon>Neisseria</taxon>
    </lineage>
</organism>
<sequence>YLGVWINLDLNWNKQTQATSFQYSTYISYLYKKCFNATQTMEILNLVVFPAITYRMNIVYFPPKVVEKWDKMARNLIAFKLKENQYIGSNQWYLPYKYLGYNLFRLKDLQKICLIPNYMNYAANFVNNMQHKVLMQYSWKENKELAVTILKNLN</sequence>
<dbReference type="Proteomes" id="UP000005536">
    <property type="component" value="Unassembled WGS sequence"/>
</dbReference>
<name>D4DRU4_NEIEG</name>
<reference evidence="1 2" key="1">
    <citation type="submission" date="2010-02" db="EMBL/GenBank/DDBJ databases">
        <authorList>
            <person name="Weinstock G."/>
            <person name="Sodergren E."/>
            <person name="Clifton S."/>
            <person name="Fulton L."/>
            <person name="Fulton B."/>
            <person name="Courtney L."/>
            <person name="Fronick C."/>
            <person name="Harrison M."/>
            <person name="Strong C."/>
            <person name="Farmer C."/>
            <person name="Delahaunty K."/>
            <person name="Markovic C."/>
            <person name="Hall O."/>
            <person name="Minx P."/>
            <person name="Tomlinson C."/>
            <person name="Mitreva M."/>
            <person name="Nelson J."/>
            <person name="Hou S."/>
            <person name="Wollam A."/>
            <person name="Pepin K.H."/>
            <person name="Johnson M."/>
            <person name="Bhonagiri V."/>
            <person name="Zhang X."/>
            <person name="Suruliraj S."/>
            <person name="Warren W."/>
            <person name="Chinwalla A."/>
            <person name="Mardis E.R."/>
            <person name="Wilson R.K."/>
        </authorList>
    </citation>
    <scope>NUCLEOTIDE SEQUENCE [LARGE SCALE GENOMIC DNA]</scope>
    <source>
        <strain evidence="1 2">ATCC 29315</strain>
    </source>
</reference>
<dbReference type="EMBL" id="ADBF01000088">
    <property type="protein sequence ID" value="EFE49442.1"/>
    <property type="molecule type" value="Genomic_DNA"/>
</dbReference>
<accession>D4DRU4</accession>
<dbReference type="AlphaFoldDB" id="D4DRU4"/>